<proteinExistence type="predicted"/>
<evidence type="ECO:0000313" key="2">
    <source>
        <dbReference type="EMBL" id="MBJ8341185.1"/>
    </source>
</evidence>
<name>A0A934NTU2_9NOCA</name>
<dbReference type="SUPFAM" id="SSF52980">
    <property type="entry name" value="Restriction endonuclease-like"/>
    <property type="match status" value="1"/>
</dbReference>
<dbReference type="InterPro" id="IPR011335">
    <property type="entry name" value="Restrct_endonuc-II-like"/>
</dbReference>
<dbReference type="RefSeq" id="WP_199706041.1">
    <property type="nucleotide sequence ID" value="NZ_JAEMNV010000006.1"/>
</dbReference>
<dbReference type="AlphaFoldDB" id="A0A934NTU2"/>
<feature type="domain" description="DUF559" evidence="1">
    <location>
        <begin position="222"/>
        <end position="282"/>
    </location>
</feature>
<gene>
    <name evidence="2" type="ORF">JGU71_20055</name>
</gene>
<keyword evidence="3" id="KW-1185">Reference proteome</keyword>
<sequence>MGDFDEPFPGTWAIAAGTITSWQLRKDFTRVFPDVYVRKGTVVTARIRTLAAVHWAKGDAIAVGMSAAILHGTKWIDADTPAELAIARHRRTPPGITVYRTELESSEICSRAEVLVTTPARTAFDLGRRLPFHTAVATIDALCNATGVTADDVVTVAARHRGSRGLVALRKVLDYVDGGAESPQESVTRMLLVDDGLPRPQTQIRIRDSSGRVVARADLGWEEWKVAVEYDGAQHWTDPEQHEWDIERRVLLEALGWRVVHVSARLLRERPHIVIDRIRAELTAAGARI</sequence>
<evidence type="ECO:0000259" key="1">
    <source>
        <dbReference type="Pfam" id="PF04480"/>
    </source>
</evidence>
<comment type="caution">
    <text evidence="2">The sequence shown here is derived from an EMBL/GenBank/DDBJ whole genome shotgun (WGS) entry which is preliminary data.</text>
</comment>
<dbReference type="InterPro" id="IPR007569">
    <property type="entry name" value="DUF559"/>
</dbReference>
<dbReference type="Gene3D" id="3.40.960.10">
    <property type="entry name" value="VSR Endonuclease"/>
    <property type="match status" value="1"/>
</dbReference>
<organism evidence="2 3">
    <name type="scientific">Antrihabitans stalagmiti</name>
    <dbReference type="NCBI Taxonomy" id="2799499"/>
    <lineage>
        <taxon>Bacteria</taxon>
        <taxon>Bacillati</taxon>
        <taxon>Actinomycetota</taxon>
        <taxon>Actinomycetes</taxon>
        <taxon>Mycobacteriales</taxon>
        <taxon>Nocardiaceae</taxon>
        <taxon>Antrihabitans</taxon>
    </lineage>
</organism>
<dbReference type="Proteomes" id="UP000655868">
    <property type="component" value="Unassembled WGS sequence"/>
</dbReference>
<dbReference type="Pfam" id="PF04480">
    <property type="entry name" value="DUF559"/>
    <property type="match status" value="1"/>
</dbReference>
<protein>
    <submittedName>
        <fullName evidence="2">DUF559 domain-containing protein</fullName>
    </submittedName>
</protein>
<dbReference type="EMBL" id="JAEMNV010000006">
    <property type="protein sequence ID" value="MBJ8341185.1"/>
    <property type="molecule type" value="Genomic_DNA"/>
</dbReference>
<reference evidence="2" key="1">
    <citation type="submission" date="2020-12" db="EMBL/GenBank/DDBJ databases">
        <title>Antrihabitans popcorni sp. nov. and Antrihabitans auranticaus sp. nov., isolated from a larva cave.</title>
        <authorList>
            <person name="Lee S.D."/>
            <person name="Kim I.S."/>
        </authorList>
    </citation>
    <scope>NUCLEOTIDE SEQUENCE</scope>
    <source>
        <strain evidence="2">YC3-6</strain>
    </source>
</reference>
<accession>A0A934NTU2</accession>
<evidence type="ECO:0000313" key="3">
    <source>
        <dbReference type="Proteomes" id="UP000655868"/>
    </source>
</evidence>